<protein>
    <submittedName>
        <fullName evidence="1">Uncharacterized protein</fullName>
    </submittedName>
</protein>
<dbReference type="AlphaFoldDB" id="A0A7G8TF08"/>
<organism evidence="1 2">
    <name type="scientific">Caproicibacter fermentans</name>
    <dbReference type="NCBI Taxonomy" id="2576756"/>
    <lineage>
        <taxon>Bacteria</taxon>
        <taxon>Bacillati</taxon>
        <taxon>Bacillota</taxon>
        <taxon>Clostridia</taxon>
        <taxon>Eubacteriales</taxon>
        <taxon>Acutalibacteraceae</taxon>
        <taxon>Caproicibacter</taxon>
    </lineage>
</organism>
<sequence>MNVEYSQYGQINTITKFGPDDYSLWTLTMPRDRIHQIRQGVPSIEGDVGRVFDEIHTGEPESICNFVFPQSKGLKLFSVDMGGNFAERNRYNGASIRGSREEIIAELRDVLKGQGYSLHGNASFLNVDVLETLRKIMEHNTDYYQTDFRYDVEKLREAAGDRNAGRNFFWMSRSGGTWCFAEPDVYIRNTSPHNTWNYYGTGNKSEHVKTFWIELNGMRDDKVMGNIAEMDYQKHLDYLCTHSFDPASVEVVFKNPNGCRTFSYSEYDQNYQGIAQRYGTVERVSFRVADPYALSRAAIEAHGLFWDAAEPMDIDTYVKRLEQDRLHDYGYTADDLVLTGPLDAEIAVEHGLACYALCTDGSKELLAGKYDFQKHHFGGCLFGMDTEERAILQYFKQNCTPLFSTEEMREICSLALRAGMENDLDHFGLLNGIIHKAECMLPKTCEENFLEPENEYNREE</sequence>
<evidence type="ECO:0000313" key="2">
    <source>
        <dbReference type="Proteomes" id="UP000515909"/>
    </source>
</evidence>
<gene>
    <name evidence="1" type="ORF">HCR03_08315</name>
</gene>
<dbReference type="RefSeq" id="WP_187037582.1">
    <property type="nucleotide sequence ID" value="NZ_CP060286.1"/>
</dbReference>
<reference evidence="1 2" key="1">
    <citation type="submission" date="2020-08" db="EMBL/GenBank/DDBJ databases">
        <title>The isolate Caproiciproducens sp. 7D4C2 produces n-caproate at mildly acidic conditions from hexoses: genome and rBOX comparison with related strains and chain-elongating bacteria.</title>
        <authorList>
            <person name="Esquivel-Elizondo S."/>
            <person name="Bagci C."/>
            <person name="Temovska M."/>
            <person name="Jeon B.S."/>
            <person name="Bessarab I."/>
            <person name="Williams R.B.H."/>
            <person name="Huson D.H."/>
            <person name="Angenent L.T."/>
        </authorList>
    </citation>
    <scope>NUCLEOTIDE SEQUENCE [LARGE SCALE GENOMIC DNA]</scope>
    <source>
        <strain evidence="1 2">7D4C2</strain>
    </source>
</reference>
<dbReference type="KEGG" id="cfem:HCR03_08315"/>
<evidence type="ECO:0000313" key="1">
    <source>
        <dbReference type="EMBL" id="QNK42199.1"/>
    </source>
</evidence>
<dbReference type="Proteomes" id="UP000515909">
    <property type="component" value="Chromosome"/>
</dbReference>
<accession>A0A7G8TF08</accession>
<proteinExistence type="predicted"/>
<name>A0A7G8TF08_9FIRM</name>
<dbReference type="EMBL" id="CP060286">
    <property type="protein sequence ID" value="QNK42199.1"/>
    <property type="molecule type" value="Genomic_DNA"/>
</dbReference>